<protein>
    <recommendedName>
        <fullName evidence="2">asparaginase</fullName>
        <ecNumber evidence="2">3.5.1.1</ecNumber>
    </recommendedName>
</protein>
<comment type="caution">
    <text evidence="11">The sequence shown here is derived from an EMBL/GenBank/DDBJ whole genome shotgun (WGS) entry which is preliminary data.</text>
</comment>
<dbReference type="InterPro" id="IPR004550">
    <property type="entry name" value="AsnASE_II"/>
</dbReference>
<evidence type="ECO:0000256" key="1">
    <source>
        <dbReference type="ARBA" id="ARBA00010518"/>
    </source>
</evidence>
<dbReference type="OrthoDB" id="9788068at2"/>
<dbReference type="InterPro" id="IPR036152">
    <property type="entry name" value="Asp/glu_Ase-like_sf"/>
</dbReference>
<feature type="domain" description="L-asparaginase N-terminal" evidence="9">
    <location>
        <begin position="4"/>
        <end position="187"/>
    </location>
</feature>
<comment type="catalytic activity">
    <reaction evidence="4">
        <text>L-asparagine + H2O = L-aspartate + NH4(+)</text>
        <dbReference type="Rhea" id="RHEA:21016"/>
        <dbReference type="ChEBI" id="CHEBI:15377"/>
        <dbReference type="ChEBI" id="CHEBI:28938"/>
        <dbReference type="ChEBI" id="CHEBI:29991"/>
        <dbReference type="ChEBI" id="CHEBI:58048"/>
        <dbReference type="EC" id="3.5.1.1"/>
    </reaction>
</comment>
<feature type="active site" evidence="7">
    <location>
        <position position="12"/>
    </location>
</feature>
<dbReference type="AlphaFoldDB" id="A0A495W2J5"/>
<evidence type="ECO:0000256" key="6">
    <source>
        <dbReference type="PIRSR" id="PIRSR001220-2"/>
    </source>
</evidence>
<dbReference type="InterPro" id="IPR040919">
    <property type="entry name" value="Asparaginase_C"/>
</dbReference>
<sequence length="346" mass="34936">MAHLVLLGTGGTIATRATGGGRAVQVGAAELLRAADAVWPRPGVRVEPRDVAGRASFAARLTDVLDLAARIASAAGTADGVVVAHGTDTLEESAFLVSLAHSSPTPVVFTGAQRPFDDPAPDGPRNLAAALRWAASPRSRGTGVTLAFADQVLPVVGARKTHTLALRAFAAPGRGPVGHVDEAGVRALATVRPAPLLPPGVRDLPRVEVVAQYLGSDAAAFADARSRGVRGVVVAGFGSGNTTPDATSACLDLLAAGIPVVITSRVGEGPVVGLYAGGGADLAAAGAVFAGDLSPWQARLLLAAVLAGTEPGDLDAVRDRCLAWLRETGAVSCPDPTSPPRKDPTR</sequence>
<gene>
    <name evidence="11" type="ORF">C8E97_4374</name>
</gene>
<dbReference type="Pfam" id="PF17763">
    <property type="entry name" value="Asparaginase_C"/>
    <property type="match status" value="1"/>
</dbReference>
<evidence type="ECO:0000256" key="3">
    <source>
        <dbReference type="ARBA" id="ARBA00022801"/>
    </source>
</evidence>
<dbReference type="Gene3D" id="3.40.50.1170">
    <property type="entry name" value="L-asparaginase, N-terminal domain"/>
    <property type="match status" value="1"/>
</dbReference>
<dbReference type="PROSITE" id="PS00144">
    <property type="entry name" value="ASN_GLN_ASE_1"/>
    <property type="match status" value="1"/>
</dbReference>
<dbReference type="GO" id="GO:0006528">
    <property type="term" value="P:asparagine metabolic process"/>
    <property type="evidence" value="ECO:0007669"/>
    <property type="project" value="InterPro"/>
</dbReference>
<dbReference type="InterPro" id="IPR006034">
    <property type="entry name" value="Asparaginase/glutaminase-like"/>
</dbReference>
<dbReference type="SFLD" id="SFLDS00057">
    <property type="entry name" value="Glutaminase/Asparaginase"/>
    <property type="match status" value="1"/>
</dbReference>
<dbReference type="InterPro" id="IPR027474">
    <property type="entry name" value="L-asparaginase_N"/>
</dbReference>
<evidence type="ECO:0000256" key="7">
    <source>
        <dbReference type="PROSITE-ProRule" id="PRU10099"/>
    </source>
</evidence>
<name>A0A495W2J5_9PSEU</name>
<dbReference type="EC" id="3.5.1.1" evidence="2"/>
<feature type="active site" description="O-isoaspartyl threonine intermediate" evidence="5">
    <location>
        <position position="12"/>
    </location>
</feature>
<evidence type="ECO:0000256" key="5">
    <source>
        <dbReference type="PIRSR" id="PIRSR001220-1"/>
    </source>
</evidence>
<dbReference type="PANTHER" id="PTHR11707:SF28">
    <property type="entry name" value="60 KDA LYSOPHOSPHOLIPASE"/>
    <property type="match status" value="1"/>
</dbReference>
<organism evidence="11 12">
    <name type="scientific">Saccharothrix australiensis</name>
    <dbReference type="NCBI Taxonomy" id="2072"/>
    <lineage>
        <taxon>Bacteria</taxon>
        <taxon>Bacillati</taxon>
        <taxon>Actinomycetota</taxon>
        <taxon>Actinomycetes</taxon>
        <taxon>Pseudonocardiales</taxon>
        <taxon>Pseudonocardiaceae</taxon>
        <taxon>Saccharothrix</taxon>
    </lineage>
</organism>
<feature type="binding site" evidence="6">
    <location>
        <begin position="87"/>
        <end position="88"/>
    </location>
    <ligand>
        <name>substrate</name>
    </ligand>
</feature>
<dbReference type="SUPFAM" id="SSF53774">
    <property type="entry name" value="Glutaminase/Asparaginase"/>
    <property type="match status" value="1"/>
</dbReference>
<feature type="binding site" evidence="6">
    <location>
        <position position="56"/>
    </location>
    <ligand>
        <name>substrate</name>
    </ligand>
</feature>
<dbReference type="InterPro" id="IPR027475">
    <property type="entry name" value="Asparaginase/glutaminase_AS2"/>
</dbReference>
<accession>A0A495W2J5</accession>
<dbReference type="Gene3D" id="3.40.50.40">
    <property type="match status" value="1"/>
</dbReference>
<dbReference type="PRINTS" id="PR00139">
    <property type="entry name" value="ASNGLNASE"/>
</dbReference>
<keyword evidence="3" id="KW-0378">Hydrolase</keyword>
<proteinExistence type="inferred from homology"/>
<dbReference type="EMBL" id="RBXO01000001">
    <property type="protein sequence ID" value="RKT55689.1"/>
    <property type="molecule type" value="Genomic_DNA"/>
</dbReference>
<dbReference type="GO" id="GO:0004067">
    <property type="term" value="F:asparaginase activity"/>
    <property type="evidence" value="ECO:0007669"/>
    <property type="project" value="UniProtKB-UniRule"/>
</dbReference>
<dbReference type="InterPro" id="IPR037152">
    <property type="entry name" value="L-asparaginase_N_sf"/>
</dbReference>
<feature type="domain" description="Asparaginase/glutaminase C-terminal" evidence="10">
    <location>
        <begin position="206"/>
        <end position="310"/>
    </location>
</feature>
<evidence type="ECO:0000313" key="11">
    <source>
        <dbReference type="EMBL" id="RKT55689.1"/>
    </source>
</evidence>
<feature type="active site" evidence="8">
    <location>
        <position position="87"/>
    </location>
</feature>
<evidence type="ECO:0000256" key="8">
    <source>
        <dbReference type="PROSITE-ProRule" id="PRU10100"/>
    </source>
</evidence>
<dbReference type="PANTHER" id="PTHR11707">
    <property type="entry name" value="L-ASPARAGINASE"/>
    <property type="match status" value="1"/>
</dbReference>
<dbReference type="PROSITE" id="PS00917">
    <property type="entry name" value="ASN_GLN_ASE_2"/>
    <property type="match status" value="1"/>
</dbReference>
<comment type="similarity">
    <text evidence="1">Belongs to the asparaginase 1 family.</text>
</comment>
<evidence type="ECO:0000256" key="4">
    <source>
        <dbReference type="ARBA" id="ARBA00049366"/>
    </source>
</evidence>
<evidence type="ECO:0000256" key="2">
    <source>
        <dbReference type="ARBA" id="ARBA00012920"/>
    </source>
</evidence>
<dbReference type="InterPro" id="IPR027473">
    <property type="entry name" value="L-asparaginase_C"/>
</dbReference>
<evidence type="ECO:0000313" key="12">
    <source>
        <dbReference type="Proteomes" id="UP000282084"/>
    </source>
</evidence>
<evidence type="ECO:0000259" key="9">
    <source>
        <dbReference type="Pfam" id="PF00710"/>
    </source>
</evidence>
<dbReference type="PIRSF" id="PIRSF500176">
    <property type="entry name" value="L_ASNase"/>
    <property type="match status" value="1"/>
</dbReference>
<dbReference type="InterPro" id="IPR020827">
    <property type="entry name" value="Asparaginase/glutaminase_AS1"/>
</dbReference>
<dbReference type="RefSeq" id="WP_121007357.1">
    <property type="nucleotide sequence ID" value="NZ_RBXO01000001.1"/>
</dbReference>
<dbReference type="PIRSF" id="PIRSF001220">
    <property type="entry name" value="L-ASNase_gatD"/>
    <property type="match status" value="1"/>
</dbReference>
<keyword evidence="12" id="KW-1185">Reference proteome</keyword>
<dbReference type="PROSITE" id="PS51732">
    <property type="entry name" value="ASN_GLN_ASE_3"/>
    <property type="match status" value="1"/>
</dbReference>
<reference evidence="11 12" key="1">
    <citation type="submission" date="2018-10" db="EMBL/GenBank/DDBJ databases">
        <title>Sequencing the genomes of 1000 actinobacteria strains.</title>
        <authorList>
            <person name="Klenk H.-P."/>
        </authorList>
    </citation>
    <scope>NUCLEOTIDE SEQUENCE [LARGE SCALE GENOMIC DNA]</scope>
    <source>
        <strain evidence="11 12">DSM 43800</strain>
    </source>
</reference>
<evidence type="ECO:0000259" key="10">
    <source>
        <dbReference type="Pfam" id="PF17763"/>
    </source>
</evidence>
<dbReference type="Proteomes" id="UP000282084">
    <property type="component" value="Unassembled WGS sequence"/>
</dbReference>
<dbReference type="CDD" id="cd08964">
    <property type="entry name" value="L-asparaginase_II"/>
    <property type="match status" value="1"/>
</dbReference>
<dbReference type="Pfam" id="PF00710">
    <property type="entry name" value="Asparaginase"/>
    <property type="match status" value="1"/>
</dbReference>
<dbReference type="SMART" id="SM00870">
    <property type="entry name" value="Asparaginase"/>
    <property type="match status" value="1"/>
</dbReference>